<name>A0ABY5D8A9_9ACTN</name>
<evidence type="ECO:0000313" key="1">
    <source>
        <dbReference type="EMBL" id="USY19986.1"/>
    </source>
</evidence>
<evidence type="ECO:0000313" key="2">
    <source>
        <dbReference type="Proteomes" id="UP001055940"/>
    </source>
</evidence>
<organism evidence="1 2">
    <name type="scientific">Nocardiopsis exhalans</name>
    <dbReference type="NCBI Taxonomy" id="163604"/>
    <lineage>
        <taxon>Bacteria</taxon>
        <taxon>Bacillati</taxon>
        <taxon>Actinomycetota</taxon>
        <taxon>Actinomycetes</taxon>
        <taxon>Streptosporangiales</taxon>
        <taxon>Nocardiopsidaceae</taxon>
        <taxon>Nocardiopsis</taxon>
    </lineage>
</organism>
<proteinExistence type="predicted"/>
<sequence length="66" mass="7017">MKLTKISDGCENKSCPAVYETDRGTFVVQGYVISDPQALKQLGLPVGESAVEVPADLLKGNHVVAE</sequence>
<protein>
    <submittedName>
        <fullName evidence="1">Uncharacterized protein</fullName>
    </submittedName>
</protein>
<gene>
    <name evidence="1" type="ORF">NE857_32990</name>
</gene>
<accession>A0ABY5D8A9</accession>
<dbReference type="RefSeq" id="WP_254419128.1">
    <property type="nucleotide sequence ID" value="NZ_BAAAJB010000002.1"/>
</dbReference>
<keyword evidence="2" id="KW-1185">Reference proteome</keyword>
<reference evidence="1" key="1">
    <citation type="submission" date="2022-06" db="EMBL/GenBank/DDBJ databases">
        <authorList>
            <person name="Ping M."/>
        </authorList>
    </citation>
    <scope>NUCLEOTIDE SEQUENCE</scope>
    <source>
        <strain evidence="1">JCM11759T</strain>
    </source>
</reference>
<dbReference type="Proteomes" id="UP001055940">
    <property type="component" value="Chromosome"/>
</dbReference>
<dbReference type="EMBL" id="CP099837">
    <property type="protein sequence ID" value="USY19986.1"/>
    <property type="molecule type" value="Genomic_DNA"/>
</dbReference>